<protein>
    <recommendedName>
        <fullName evidence="5">Carboxypeptidase-like protein</fullName>
    </recommendedName>
</protein>
<dbReference type="EMBL" id="VLKX01000002">
    <property type="protein sequence ID" value="TWI50538.1"/>
    <property type="molecule type" value="Genomic_DNA"/>
</dbReference>
<evidence type="ECO:0000313" key="2">
    <source>
        <dbReference type="EMBL" id="TWI50538.1"/>
    </source>
</evidence>
<dbReference type="RefSeq" id="WP_114753419.1">
    <property type="nucleotide sequence ID" value="NZ_QQBA01000002.1"/>
</dbReference>
<reference evidence="2" key="3">
    <citation type="submission" date="2019-07" db="EMBL/GenBank/DDBJ databases">
        <authorList>
            <person name="Whitman W."/>
            <person name="Huntemann M."/>
            <person name="Clum A."/>
            <person name="Pillay M."/>
            <person name="Palaniappan K."/>
            <person name="Varghese N."/>
            <person name="Mikhailova N."/>
            <person name="Stamatis D."/>
            <person name="Reddy T."/>
            <person name="Daum C."/>
            <person name="Shapiro N."/>
            <person name="Ivanova N."/>
            <person name="Kyrpides N."/>
            <person name="Woyke T."/>
        </authorList>
    </citation>
    <scope>NUCLEOTIDE SEQUENCE</scope>
    <source>
        <strain evidence="2">CGMCC 1.5380</strain>
    </source>
</reference>
<evidence type="ECO:0000313" key="1">
    <source>
        <dbReference type="EMBL" id="RDI57662.1"/>
    </source>
</evidence>
<evidence type="ECO:0000313" key="4">
    <source>
        <dbReference type="Proteomes" id="UP000321392"/>
    </source>
</evidence>
<name>A0A562Q1M0_9FLAO</name>
<dbReference type="Proteomes" id="UP000254518">
    <property type="component" value="Unassembled WGS sequence"/>
</dbReference>
<evidence type="ECO:0008006" key="5">
    <source>
        <dbReference type="Google" id="ProtNLM"/>
    </source>
</evidence>
<reference evidence="1 3" key="2">
    <citation type="submission" date="2018-07" db="EMBL/GenBank/DDBJ databases">
        <title>Genomic Encyclopedia of Type Strains, Phase IV (KMG-IV): sequencing the most valuable type-strain genomes for metagenomic binning, comparative biology and taxonomic classification.</title>
        <authorList>
            <person name="Goeker M."/>
        </authorList>
    </citation>
    <scope>NUCLEOTIDE SEQUENCE [LARGE SCALE GENOMIC DNA]</scope>
    <source>
        <strain evidence="1 3">DSM 19728</strain>
    </source>
</reference>
<reference evidence="2 4" key="1">
    <citation type="journal article" date="2015" name="Stand. Genomic Sci.">
        <title>Genomic Encyclopedia of Bacterial and Archaeal Type Strains, Phase III: the genomes of soil and plant-associated and newly described type strains.</title>
        <authorList>
            <person name="Whitman W.B."/>
            <person name="Woyke T."/>
            <person name="Klenk H.P."/>
            <person name="Zhou Y."/>
            <person name="Lilburn T.G."/>
            <person name="Beck B.J."/>
            <person name="De Vos P."/>
            <person name="Vandamme P."/>
            <person name="Eisen J.A."/>
            <person name="Garrity G."/>
            <person name="Hugenholtz P."/>
            <person name="Kyrpides N.C."/>
        </authorList>
    </citation>
    <scope>NUCLEOTIDE SEQUENCE [LARGE SCALE GENOMIC DNA]</scope>
    <source>
        <strain evidence="2 4">CGMCC 1.5380</strain>
    </source>
</reference>
<dbReference type="Proteomes" id="UP000321392">
    <property type="component" value="Unassembled WGS sequence"/>
</dbReference>
<organism evidence="2 4">
    <name type="scientific">Flavobacterium glaciei</name>
    <dbReference type="NCBI Taxonomy" id="386300"/>
    <lineage>
        <taxon>Bacteria</taxon>
        <taxon>Pseudomonadati</taxon>
        <taxon>Bacteroidota</taxon>
        <taxon>Flavobacteriia</taxon>
        <taxon>Flavobacteriales</taxon>
        <taxon>Flavobacteriaceae</taxon>
        <taxon>Flavobacterium</taxon>
    </lineage>
</organism>
<comment type="caution">
    <text evidence="2">The sequence shown here is derived from an EMBL/GenBank/DDBJ whole genome shotgun (WGS) entry which is preliminary data.</text>
</comment>
<proteinExistence type="predicted"/>
<evidence type="ECO:0000313" key="3">
    <source>
        <dbReference type="Proteomes" id="UP000254518"/>
    </source>
</evidence>
<dbReference type="AlphaFoldDB" id="A0A562Q1M0"/>
<accession>A0A562Q1M0</accession>
<dbReference type="EMBL" id="QQBA01000002">
    <property type="protein sequence ID" value="RDI57662.1"/>
    <property type="molecule type" value="Genomic_DNA"/>
</dbReference>
<keyword evidence="3" id="KW-1185">Reference proteome</keyword>
<dbReference type="OrthoDB" id="1147959at2"/>
<gene>
    <name evidence="1" type="ORF">DFR66_102285</name>
    <name evidence="2" type="ORF">IQ02_00433</name>
</gene>
<sequence>MKYLIILLFSTTLYAQDKYNKILWNKTDNIPVEFATIKSNEQYSLSNSEGYFEILKNQDVIIQCLGYNTLELQYNDLISKDTIYLQPKIFEMDEVVIVAEDVYKKMVKTVLSEYALEPHTEKFFLRVVVKRNEELYKIIDFSGYVEKQTLFESSQKPDLKVDYKVQINNIRKVGWENKTIDYALFNFNQFFTEIAAIVLKPDIYKLNYEISDDNTFSKIIAKPKEPEINFTNGKYLLNEDNTFGNVEIISNLNSIPYSNLGKHKHRTTYYFKNSSFERNRFNNKMQLNKSIIKATTEVITKEGDKQVFEVTYFYNSNPVQNITVKNNVSLKKDIFDIKMDYNEEYWKNNDNILPLTTEMQRFVNKINSEVKTKEFRTISNIK</sequence>